<dbReference type="NCBIfam" id="TIGR00154">
    <property type="entry name" value="ispE"/>
    <property type="match status" value="1"/>
</dbReference>
<dbReference type="SUPFAM" id="SSF55060">
    <property type="entry name" value="GHMP Kinase, C-terminal domain"/>
    <property type="match status" value="1"/>
</dbReference>
<dbReference type="GO" id="GO:0016114">
    <property type="term" value="P:terpenoid biosynthetic process"/>
    <property type="evidence" value="ECO:0007669"/>
    <property type="project" value="UniProtKB-UniRule"/>
</dbReference>
<keyword evidence="8 10" id="KW-0414">Isoprene biosynthesis</keyword>
<gene>
    <name evidence="10" type="primary">ispE</name>
    <name evidence="13" type="ORF">IO48_02575</name>
</gene>
<dbReference type="UniPathway" id="UPA00056">
    <property type="reaction ID" value="UER00094"/>
</dbReference>
<keyword evidence="4 10" id="KW-0808">Transferase</keyword>
<evidence type="ECO:0000256" key="6">
    <source>
        <dbReference type="ARBA" id="ARBA00022777"/>
    </source>
</evidence>
<dbReference type="PANTHER" id="PTHR43527">
    <property type="entry name" value="4-DIPHOSPHOCYTIDYL-2-C-METHYL-D-ERYTHRITOL KINASE, CHLOROPLASTIC"/>
    <property type="match status" value="1"/>
</dbReference>
<dbReference type="InterPro" id="IPR004424">
    <property type="entry name" value="IspE"/>
</dbReference>
<accession>A0A0A3A642</accession>
<protein>
    <recommendedName>
        <fullName evidence="3 10">4-diphosphocytidyl-2-C-methyl-D-erythritol kinase</fullName>
        <shortName evidence="10">CMK</shortName>
        <ecNumber evidence="2 10">2.7.1.148</ecNumber>
    </recommendedName>
    <alternativeName>
        <fullName evidence="9 10">4-(cytidine-5'-diphospho)-2-C-methyl-D-erythritol kinase</fullName>
    </alternativeName>
</protein>
<evidence type="ECO:0000256" key="3">
    <source>
        <dbReference type="ARBA" id="ARBA00017473"/>
    </source>
</evidence>
<dbReference type="GO" id="GO:0050515">
    <property type="term" value="F:4-(cytidine 5'-diphospho)-2-C-methyl-D-erythritol kinase activity"/>
    <property type="evidence" value="ECO:0007669"/>
    <property type="project" value="UniProtKB-UniRule"/>
</dbReference>
<dbReference type="Pfam" id="PF00288">
    <property type="entry name" value="GHMP_kinases_N"/>
    <property type="match status" value="1"/>
</dbReference>
<keyword evidence="7 10" id="KW-0067">ATP-binding</keyword>
<feature type="binding site" evidence="10">
    <location>
        <begin position="102"/>
        <end position="112"/>
    </location>
    <ligand>
        <name>ATP</name>
        <dbReference type="ChEBI" id="CHEBI:30616"/>
    </ligand>
</feature>
<dbReference type="AlphaFoldDB" id="A0A0A3A642"/>
<feature type="active site" evidence="10">
    <location>
        <position position="19"/>
    </location>
</feature>
<dbReference type="Proteomes" id="UP000030554">
    <property type="component" value="Unassembled WGS sequence"/>
</dbReference>
<dbReference type="Gene3D" id="3.30.230.10">
    <property type="match status" value="1"/>
</dbReference>
<evidence type="ECO:0000256" key="7">
    <source>
        <dbReference type="ARBA" id="ARBA00022840"/>
    </source>
</evidence>
<dbReference type="GO" id="GO:0019288">
    <property type="term" value="P:isopentenyl diphosphate biosynthetic process, methylerythritol 4-phosphate pathway"/>
    <property type="evidence" value="ECO:0007669"/>
    <property type="project" value="UniProtKB-UniRule"/>
</dbReference>
<evidence type="ECO:0000313" key="14">
    <source>
        <dbReference type="Proteomes" id="UP000030554"/>
    </source>
</evidence>
<dbReference type="PIRSF" id="PIRSF010376">
    <property type="entry name" value="IspE"/>
    <property type="match status" value="1"/>
</dbReference>
<evidence type="ECO:0000256" key="2">
    <source>
        <dbReference type="ARBA" id="ARBA00012052"/>
    </source>
</evidence>
<dbReference type="Pfam" id="PF08544">
    <property type="entry name" value="GHMP_kinases_C"/>
    <property type="match status" value="1"/>
</dbReference>
<evidence type="ECO:0000256" key="5">
    <source>
        <dbReference type="ARBA" id="ARBA00022741"/>
    </source>
</evidence>
<dbReference type="Gene3D" id="3.30.70.890">
    <property type="entry name" value="GHMP kinase, C-terminal domain"/>
    <property type="match status" value="1"/>
</dbReference>
<dbReference type="InterPro" id="IPR020568">
    <property type="entry name" value="Ribosomal_Su5_D2-typ_SF"/>
</dbReference>
<evidence type="ECO:0000256" key="9">
    <source>
        <dbReference type="ARBA" id="ARBA00032554"/>
    </source>
</evidence>
<evidence type="ECO:0000256" key="8">
    <source>
        <dbReference type="ARBA" id="ARBA00023229"/>
    </source>
</evidence>
<dbReference type="InterPro" id="IPR006204">
    <property type="entry name" value="GHMP_kinase_N_dom"/>
</dbReference>
<comment type="catalytic activity">
    <reaction evidence="10">
        <text>4-CDP-2-C-methyl-D-erythritol + ATP = 4-CDP-2-C-methyl-D-erythritol 2-phosphate + ADP + H(+)</text>
        <dbReference type="Rhea" id="RHEA:18437"/>
        <dbReference type="ChEBI" id="CHEBI:15378"/>
        <dbReference type="ChEBI" id="CHEBI:30616"/>
        <dbReference type="ChEBI" id="CHEBI:57823"/>
        <dbReference type="ChEBI" id="CHEBI:57919"/>
        <dbReference type="ChEBI" id="CHEBI:456216"/>
        <dbReference type="EC" id="2.7.1.148"/>
    </reaction>
</comment>
<dbReference type="RefSeq" id="WP_039162765.1">
    <property type="nucleotide sequence ID" value="NZ_JPJQ01000010.1"/>
</dbReference>
<feature type="domain" description="GHMP kinase N-terminal" evidence="11">
    <location>
        <begin position="74"/>
        <end position="152"/>
    </location>
</feature>
<dbReference type="InterPro" id="IPR036554">
    <property type="entry name" value="GHMP_kinase_C_sf"/>
</dbReference>
<dbReference type="FunFam" id="3.30.230.10:FF:000022">
    <property type="entry name" value="4-diphosphocytidyl-2-C-methyl-D-erythritol kinase"/>
    <property type="match status" value="1"/>
</dbReference>
<comment type="pathway">
    <text evidence="10">Isoprenoid biosynthesis; isopentenyl diphosphate biosynthesis via DXP pathway; isopentenyl diphosphate from 1-deoxy-D-xylulose 5-phosphate: step 3/6.</text>
</comment>
<dbReference type="InterPro" id="IPR013750">
    <property type="entry name" value="GHMP_kinase_C_dom"/>
</dbReference>
<evidence type="ECO:0000313" key="13">
    <source>
        <dbReference type="EMBL" id="KGQ63167.1"/>
    </source>
</evidence>
<feature type="active site" evidence="10">
    <location>
        <position position="144"/>
    </location>
</feature>
<proteinExistence type="inferred from homology"/>
<evidence type="ECO:0000259" key="11">
    <source>
        <dbReference type="Pfam" id="PF00288"/>
    </source>
</evidence>
<organism evidence="13 14">
    <name type="scientific">Gallibacterium anatis 4895</name>
    <dbReference type="NCBI Taxonomy" id="1396510"/>
    <lineage>
        <taxon>Bacteria</taxon>
        <taxon>Pseudomonadati</taxon>
        <taxon>Pseudomonadota</taxon>
        <taxon>Gammaproteobacteria</taxon>
        <taxon>Pasteurellales</taxon>
        <taxon>Pasteurellaceae</taxon>
        <taxon>Gallibacterium</taxon>
    </lineage>
</organism>
<comment type="caution">
    <text evidence="13">The sequence shown here is derived from an EMBL/GenBank/DDBJ whole genome shotgun (WGS) entry which is preliminary data.</text>
</comment>
<dbReference type="GO" id="GO:0005524">
    <property type="term" value="F:ATP binding"/>
    <property type="evidence" value="ECO:0007669"/>
    <property type="project" value="UniProtKB-UniRule"/>
</dbReference>
<dbReference type="EMBL" id="JPJQ01000010">
    <property type="protein sequence ID" value="KGQ63167.1"/>
    <property type="molecule type" value="Genomic_DNA"/>
</dbReference>
<evidence type="ECO:0000256" key="10">
    <source>
        <dbReference type="HAMAP-Rule" id="MF_00061"/>
    </source>
</evidence>
<sequence>MVENNSFLNRSFSFPCPAKLNLFLYINGRREDGYHELQTLFQFLDFSDQLTVTINNSGNITLENQLDDVVLEDNLIFRAAKLLQQYTQTSLGASLSIEKKLPMGGGVGGGSSDAATTLVALNYLWQTNLSLSQLAELGLKLGADVPIFVHGKAAFAEGVGEKISYCEPDEKYYVVLKPNVAISTAKIFQAPKLPRNTPKRSLSQLLADVYTNDCEKVVRDHYPEVEQAIQWLVQYAPTRLTGTGACIFAEFDSQDAAIAVYQQRPTHLSGFVAKGVNRSPLYLALENMQQNC</sequence>
<evidence type="ECO:0000256" key="4">
    <source>
        <dbReference type="ARBA" id="ARBA00022679"/>
    </source>
</evidence>
<comment type="similarity">
    <text evidence="1 10">Belongs to the GHMP kinase family. IspE subfamily.</text>
</comment>
<evidence type="ECO:0000256" key="1">
    <source>
        <dbReference type="ARBA" id="ARBA00009684"/>
    </source>
</evidence>
<name>A0A0A3A642_9PAST</name>
<dbReference type="EC" id="2.7.1.148" evidence="2 10"/>
<dbReference type="PANTHER" id="PTHR43527:SF2">
    <property type="entry name" value="4-DIPHOSPHOCYTIDYL-2-C-METHYL-D-ERYTHRITOL KINASE, CHLOROPLASTIC"/>
    <property type="match status" value="1"/>
</dbReference>
<dbReference type="InterPro" id="IPR014721">
    <property type="entry name" value="Ribsml_uS5_D2-typ_fold_subgr"/>
</dbReference>
<comment type="function">
    <text evidence="10">Catalyzes the phosphorylation of the position 2 hydroxy group of 4-diphosphocytidyl-2C-methyl-D-erythritol.</text>
</comment>
<dbReference type="HAMAP" id="MF_00061">
    <property type="entry name" value="IspE"/>
    <property type="match status" value="1"/>
</dbReference>
<reference evidence="13 14" key="1">
    <citation type="submission" date="2014-07" db="EMBL/GenBank/DDBJ databases">
        <title>Chaperone-usher fimbriae in a diverse selection of Gallibacterium genomes.</title>
        <authorList>
            <person name="Kudirkiene E."/>
            <person name="Bager R.J."/>
            <person name="Johnson T.J."/>
            <person name="Bojesen A.M."/>
        </authorList>
    </citation>
    <scope>NUCLEOTIDE SEQUENCE [LARGE SCALE GENOMIC DNA]</scope>
    <source>
        <strain evidence="13 14">4895</strain>
    </source>
</reference>
<keyword evidence="5 10" id="KW-0547">Nucleotide-binding</keyword>
<dbReference type="SUPFAM" id="SSF54211">
    <property type="entry name" value="Ribosomal protein S5 domain 2-like"/>
    <property type="match status" value="1"/>
</dbReference>
<feature type="domain" description="GHMP kinase C-terminal" evidence="12">
    <location>
        <begin position="209"/>
        <end position="264"/>
    </location>
</feature>
<evidence type="ECO:0000259" key="12">
    <source>
        <dbReference type="Pfam" id="PF08544"/>
    </source>
</evidence>
<keyword evidence="6 10" id="KW-0418">Kinase</keyword>